<evidence type="ECO:0000256" key="1">
    <source>
        <dbReference type="ARBA" id="ARBA00004123"/>
    </source>
</evidence>
<dbReference type="AlphaFoldDB" id="A0A835LC94"/>
<proteinExistence type="predicted"/>
<accession>A0A835LC94</accession>
<keyword evidence="4" id="KW-1185">Reference proteome</keyword>
<keyword evidence="2" id="KW-0539">Nucleus</keyword>
<evidence type="ECO:0000313" key="4">
    <source>
        <dbReference type="Proteomes" id="UP000631114"/>
    </source>
</evidence>
<dbReference type="GO" id="GO:0006950">
    <property type="term" value="P:response to stress"/>
    <property type="evidence" value="ECO:0007669"/>
    <property type="project" value="UniProtKB-ARBA"/>
</dbReference>
<dbReference type="OrthoDB" id="1938584at2759"/>
<comment type="caution">
    <text evidence="3">The sequence shown here is derived from an EMBL/GenBank/DDBJ whole genome shotgun (WGS) entry which is preliminary data.</text>
</comment>
<comment type="subcellular location">
    <subcellularLocation>
        <location evidence="1">Nucleus</location>
    </subcellularLocation>
</comment>
<dbReference type="InterPro" id="IPR051992">
    <property type="entry name" value="OxStress_Response_Reg"/>
</dbReference>
<reference evidence="3 4" key="1">
    <citation type="submission" date="2020-10" db="EMBL/GenBank/DDBJ databases">
        <title>The Coptis chinensis genome and diversification of protoberbering-type alkaloids.</title>
        <authorList>
            <person name="Wang B."/>
            <person name="Shu S."/>
            <person name="Song C."/>
            <person name="Liu Y."/>
        </authorList>
    </citation>
    <scope>NUCLEOTIDE SEQUENCE [LARGE SCALE GENOMIC DNA]</scope>
    <source>
        <strain evidence="3">HL-2020</strain>
        <tissue evidence="3">Leaf</tissue>
    </source>
</reference>
<name>A0A835LC94_9MAGN</name>
<gene>
    <name evidence="3" type="ORF">IFM89_019496</name>
</gene>
<dbReference type="PANTHER" id="PTHR33172">
    <property type="entry name" value="OS08G0516900 PROTEIN"/>
    <property type="match status" value="1"/>
</dbReference>
<sequence>MALSPDDSGSKVGHHFAAKLIISKVVLCVKASLMQLLPFKKGLSEHYQGKSQSFTSVSNARSLEDLARLDDSCKKKTENIQISKQKGAVAPKQTHIRKGTYSNGKIVRGMRRKAAVKDRSPLNLLFTAAASLKPLKTSLPKPCFSTGLLI</sequence>
<dbReference type="PANTHER" id="PTHR33172:SF29">
    <property type="entry name" value="OS06G0559400 PROTEIN"/>
    <property type="match status" value="1"/>
</dbReference>
<dbReference type="GO" id="GO:0005634">
    <property type="term" value="C:nucleus"/>
    <property type="evidence" value="ECO:0007669"/>
    <property type="project" value="UniProtKB-SubCell"/>
</dbReference>
<dbReference type="EMBL" id="JADFTS010000009">
    <property type="protein sequence ID" value="KAF9589180.1"/>
    <property type="molecule type" value="Genomic_DNA"/>
</dbReference>
<evidence type="ECO:0000313" key="3">
    <source>
        <dbReference type="EMBL" id="KAF9589180.1"/>
    </source>
</evidence>
<organism evidence="3 4">
    <name type="scientific">Coptis chinensis</name>
    <dbReference type="NCBI Taxonomy" id="261450"/>
    <lineage>
        <taxon>Eukaryota</taxon>
        <taxon>Viridiplantae</taxon>
        <taxon>Streptophyta</taxon>
        <taxon>Embryophyta</taxon>
        <taxon>Tracheophyta</taxon>
        <taxon>Spermatophyta</taxon>
        <taxon>Magnoliopsida</taxon>
        <taxon>Ranunculales</taxon>
        <taxon>Ranunculaceae</taxon>
        <taxon>Coptidoideae</taxon>
        <taxon>Coptis</taxon>
    </lineage>
</organism>
<dbReference type="Proteomes" id="UP000631114">
    <property type="component" value="Unassembled WGS sequence"/>
</dbReference>
<evidence type="ECO:0000256" key="2">
    <source>
        <dbReference type="ARBA" id="ARBA00023242"/>
    </source>
</evidence>
<protein>
    <submittedName>
        <fullName evidence="3">Uncharacterized protein</fullName>
    </submittedName>
</protein>